<evidence type="ECO:0000313" key="1">
    <source>
        <dbReference type="EMBL" id="EEB33558.1"/>
    </source>
</evidence>
<protein>
    <submittedName>
        <fullName evidence="1">Uncharacterized protein</fullName>
    </submittedName>
</protein>
<dbReference type="Proteomes" id="UP000003676">
    <property type="component" value="Unassembled WGS sequence"/>
</dbReference>
<reference evidence="1 2" key="2">
    <citation type="submission" date="2008-10" db="EMBL/GenBank/DDBJ databases">
        <authorList>
            <person name="Fulton L."/>
            <person name="Clifton S."/>
            <person name="Fulton B."/>
            <person name="Xu J."/>
            <person name="Minx P."/>
            <person name="Pepin K.H."/>
            <person name="Johnson M."/>
            <person name="Bhonagiri V."/>
            <person name="Nash W.E."/>
            <person name="Mardis E.R."/>
            <person name="Wilson R.K."/>
        </authorList>
    </citation>
    <scope>NUCLEOTIDE SEQUENCE [LARGE SCALE GENOMIC DNA]</scope>
    <source>
        <strain evidence="1 2">ATCC 29098</strain>
    </source>
</reference>
<name>B6WTZ4_9BACT</name>
<proteinExistence type="predicted"/>
<gene>
    <name evidence="1" type="ORF">DESPIG_01552</name>
</gene>
<evidence type="ECO:0000313" key="2">
    <source>
        <dbReference type="Proteomes" id="UP000003676"/>
    </source>
</evidence>
<accession>B6WTZ4</accession>
<reference evidence="1 2" key="1">
    <citation type="submission" date="2008-10" db="EMBL/GenBank/DDBJ databases">
        <title>Draft genome sequence of Desulvovibrio piger (ATCC 29098).</title>
        <authorList>
            <person name="Sudarsanam P."/>
            <person name="Ley R."/>
            <person name="Guruge J."/>
            <person name="Turnbaugh P.J."/>
            <person name="Mahowald M."/>
            <person name="Liep D."/>
            <person name="Gordon J."/>
        </authorList>
    </citation>
    <scope>NUCLEOTIDE SEQUENCE [LARGE SCALE GENOMIC DNA]</scope>
    <source>
        <strain evidence="1 2">ATCC 29098</strain>
    </source>
</reference>
<organism evidence="1 2">
    <name type="scientific">Desulfovibrio piger ATCC 29098</name>
    <dbReference type="NCBI Taxonomy" id="411464"/>
    <lineage>
        <taxon>Bacteria</taxon>
        <taxon>Pseudomonadati</taxon>
        <taxon>Thermodesulfobacteriota</taxon>
        <taxon>Desulfovibrionia</taxon>
        <taxon>Desulfovibrionales</taxon>
        <taxon>Desulfovibrionaceae</taxon>
        <taxon>Desulfovibrio</taxon>
    </lineage>
</organism>
<comment type="caution">
    <text evidence="1">The sequence shown here is derived from an EMBL/GenBank/DDBJ whole genome shotgun (WGS) entry which is preliminary data.</text>
</comment>
<dbReference type="AlphaFoldDB" id="B6WTZ4"/>
<dbReference type="EMBL" id="ABXU01000038">
    <property type="protein sequence ID" value="EEB33558.1"/>
    <property type="molecule type" value="Genomic_DNA"/>
</dbReference>
<dbReference type="HOGENOM" id="CLU_3215391_0_0_7"/>
<sequence length="44" mass="4880">MYADAAREGRRPLYNVMNGQPGCRKTGCRHQTDAGGRCSDRPQV</sequence>